<sequence>MQTNSAALLRAFRDGETPINGGRSGSYQLTIQLETKFNCAYMHFL</sequence>
<dbReference type="EMBL" id="GBRH01263674">
    <property type="protein sequence ID" value="JAD34221.1"/>
    <property type="molecule type" value="Transcribed_RNA"/>
</dbReference>
<dbReference type="AlphaFoldDB" id="A0A0A8Z5Z6"/>
<reference evidence="1" key="1">
    <citation type="submission" date="2014-09" db="EMBL/GenBank/DDBJ databases">
        <authorList>
            <person name="Magalhaes I.L.F."/>
            <person name="Oliveira U."/>
            <person name="Santos F.R."/>
            <person name="Vidigal T.H.D.A."/>
            <person name="Brescovit A.D."/>
            <person name="Santos A.J."/>
        </authorList>
    </citation>
    <scope>NUCLEOTIDE SEQUENCE</scope>
    <source>
        <tissue evidence="1">Shoot tissue taken approximately 20 cm above the soil surface</tissue>
    </source>
</reference>
<name>A0A0A8Z5Z6_ARUDO</name>
<accession>A0A0A8Z5Z6</accession>
<proteinExistence type="predicted"/>
<evidence type="ECO:0000313" key="1">
    <source>
        <dbReference type="EMBL" id="JAD34221.1"/>
    </source>
</evidence>
<reference evidence="1" key="2">
    <citation type="journal article" date="2015" name="Data Brief">
        <title>Shoot transcriptome of the giant reed, Arundo donax.</title>
        <authorList>
            <person name="Barrero R.A."/>
            <person name="Guerrero F.D."/>
            <person name="Moolhuijzen P."/>
            <person name="Goolsby J.A."/>
            <person name="Tidwell J."/>
            <person name="Bellgard S.E."/>
            <person name="Bellgard M.I."/>
        </authorList>
    </citation>
    <scope>NUCLEOTIDE SEQUENCE</scope>
    <source>
        <tissue evidence="1">Shoot tissue taken approximately 20 cm above the soil surface</tissue>
    </source>
</reference>
<protein>
    <submittedName>
        <fullName evidence="1">Uncharacterized protein</fullName>
    </submittedName>
</protein>
<organism evidence="1">
    <name type="scientific">Arundo donax</name>
    <name type="common">Giant reed</name>
    <name type="synonym">Donax arundinaceus</name>
    <dbReference type="NCBI Taxonomy" id="35708"/>
    <lineage>
        <taxon>Eukaryota</taxon>
        <taxon>Viridiplantae</taxon>
        <taxon>Streptophyta</taxon>
        <taxon>Embryophyta</taxon>
        <taxon>Tracheophyta</taxon>
        <taxon>Spermatophyta</taxon>
        <taxon>Magnoliopsida</taxon>
        <taxon>Liliopsida</taxon>
        <taxon>Poales</taxon>
        <taxon>Poaceae</taxon>
        <taxon>PACMAD clade</taxon>
        <taxon>Arundinoideae</taxon>
        <taxon>Arundineae</taxon>
        <taxon>Arundo</taxon>
    </lineage>
</organism>